<sequence>MVVHKLVAQYTSSLWRWFLLTFLFLGGSVAVVWGQKQVVQRRPYADYRVFHLGFHVGMHTQDLAIINSGAASSSASGAPSTPLYGEVMDYTPGFSVGLIADYTIKLNWELRFVPTLHLSERAISFSDGEKQIERLSSRSNLIEFPLLLKYSSQRMNNIRPYMLAGGYAALQIGQKRGDAVHFKPIEYGLKVGVGCDIYLPFFKLCPELSLSYGLGDVIQHERPDIADDARFRFTQALRSATPRMILLTFHFE</sequence>
<organism evidence="3 4">
    <name type="scientific">Porphyromonas endodontalis (strain ATCC 35406 / DSM 24491 / JCM 8526 / CCUG 16442 / BCRC 14492 / NCTC 13058 / HG 370)</name>
    <name type="common">Bacteroides endodontalis</name>
    <dbReference type="NCBI Taxonomy" id="553175"/>
    <lineage>
        <taxon>Bacteria</taxon>
        <taxon>Pseudomonadati</taxon>
        <taxon>Bacteroidota</taxon>
        <taxon>Bacteroidia</taxon>
        <taxon>Bacteroidales</taxon>
        <taxon>Porphyromonadaceae</taxon>
        <taxon>Porphyromonas</taxon>
    </lineage>
</organism>
<dbReference type="STRING" id="553175.POREN0001_1717"/>
<dbReference type="Pfam" id="PF13568">
    <property type="entry name" value="OMP_b-brl_2"/>
    <property type="match status" value="1"/>
</dbReference>
<accession>C3JBI2</accession>
<comment type="caution">
    <text evidence="3">The sequence shown here is derived from an EMBL/GenBank/DDBJ whole genome shotgun (WGS) entry which is preliminary data.</text>
</comment>
<proteinExistence type="predicted"/>
<protein>
    <submittedName>
        <fullName evidence="3">PorT protein</fullName>
    </submittedName>
</protein>
<dbReference type="AlphaFoldDB" id="C3JBI2"/>
<keyword evidence="4" id="KW-1185">Reference proteome</keyword>
<dbReference type="Proteomes" id="UP000004295">
    <property type="component" value="Unassembled WGS sequence"/>
</dbReference>
<dbReference type="InterPro" id="IPR025665">
    <property type="entry name" value="Beta-barrel_OMP_2"/>
</dbReference>
<dbReference type="EMBL" id="ACNN01000026">
    <property type="protein sequence ID" value="EEN82442.1"/>
    <property type="molecule type" value="Genomic_DNA"/>
</dbReference>
<keyword evidence="1" id="KW-0812">Transmembrane</keyword>
<keyword evidence="1" id="KW-0472">Membrane</keyword>
<evidence type="ECO:0000256" key="1">
    <source>
        <dbReference type="SAM" id="Phobius"/>
    </source>
</evidence>
<evidence type="ECO:0000313" key="3">
    <source>
        <dbReference type="EMBL" id="EEN82442.1"/>
    </source>
</evidence>
<gene>
    <name evidence="3" type="primary">porT</name>
    <name evidence="3" type="ORF">POREN0001_1717</name>
</gene>
<name>C3JBI2_POREA</name>
<dbReference type="eggNOG" id="ENOG502Z7U1">
    <property type="taxonomic scope" value="Bacteria"/>
</dbReference>
<reference evidence="3 4" key="1">
    <citation type="submission" date="2009-04" db="EMBL/GenBank/DDBJ databases">
        <authorList>
            <person name="Sebastian Y."/>
            <person name="Madupu R."/>
            <person name="Durkin A.S."/>
            <person name="Torralba M."/>
            <person name="Methe B."/>
            <person name="Sutton G.G."/>
            <person name="Strausberg R.L."/>
            <person name="Nelson K.E."/>
        </authorList>
    </citation>
    <scope>NUCLEOTIDE SEQUENCE [LARGE SCALE GENOMIC DNA]</scope>
    <source>
        <strain evidence="4">ATCC 35406 / BCRC 14492 / JCM 8526 / NCTC 13058 / HG 370</strain>
    </source>
</reference>
<evidence type="ECO:0000313" key="4">
    <source>
        <dbReference type="Proteomes" id="UP000004295"/>
    </source>
</evidence>
<feature type="domain" description="Outer membrane protein beta-barrel" evidence="2">
    <location>
        <begin position="42"/>
        <end position="218"/>
    </location>
</feature>
<evidence type="ECO:0000259" key="2">
    <source>
        <dbReference type="Pfam" id="PF13568"/>
    </source>
</evidence>
<keyword evidence="1" id="KW-1133">Transmembrane helix</keyword>
<feature type="transmembrane region" description="Helical" evidence="1">
    <location>
        <begin position="14"/>
        <end position="33"/>
    </location>
</feature>